<evidence type="ECO:0000313" key="2">
    <source>
        <dbReference type="EMBL" id="JAT38530.1"/>
    </source>
</evidence>
<dbReference type="Gene3D" id="3.40.50.300">
    <property type="entry name" value="P-loop containing nucleotide triphosphate hydrolases"/>
    <property type="match status" value="1"/>
</dbReference>
<dbReference type="GO" id="GO:0005813">
    <property type="term" value="C:centrosome"/>
    <property type="evidence" value="ECO:0007669"/>
    <property type="project" value="TreeGrafter"/>
</dbReference>
<dbReference type="PANTHER" id="PTHR46644:SF2">
    <property type="entry name" value="DNA REPAIR PROTEIN XRCC2"/>
    <property type="match status" value="1"/>
</dbReference>
<reference evidence="2" key="1">
    <citation type="submission" date="2015-11" db="EMBL/GenBank/DDBJ databases">
        <title>De novo transcriptome assembly of four potential Pierce s Disease insect vectors from Arizona vineyards.</title>
        <authorList>
            <person name="Tassone E.E."/>
        </authorList>
    </citation>
    <scope>NUCLEOTIDE SEQUENCE</scope>
</reference>
<dbReference type="PANTHER" id="PTHR46644">
    <property type="entry name" value="DNA REPAIR PROTEIN XRCC2"/>
    <property type="match status" value="1"/>
</dbReference>
<dbReference type="InterPro" id="IPR030547">
    <property type="entry name" value="XRCC2"/>
</dbReference>
<dbReference type="Pfam" id="PF08423">
    <property type="entry name" value="Rad51"/>
    <property type="match status" value="1"/>
</dbReference>
<dbReference type="InterPro" id="IPR027417">
    <property type="entry name" value="P-loop_NTPase"/>
</dbReference>
<dbReference type="CDD" id="cd19490">
    <property type="entry name" value="XRCC2"/>
    <property type="match status" value="1"/>
</dbReference>
<accession>A0A1B6MRG4</accession>
<dbReference type="SUPFAM" id="SSF52540">
    <property type="entry name" value="P-loop containing nucleoside triphosphate hydrolases"/>
    <property type="match status" value="1"/>
</dbReference>
<feature type="domain" description="Rad51-like C-terminal" evidence="1">
    <location>
        <begin position="37"/>
        <end position="203"/>
    </location>
</feature>
<dbReference type="GO" id="GO:0033063">
    <property type="term" value="C:Rad51B-Rad51C-Rad51D-XRCC2 complex"/>
    <property type="evidence" value="ECO:0007669"/>
    <property type="project" value="InterPro"/>
</dbReference>
<sequence length="272" mass="30396">MFWILRMASTSETGLQLFARLTARPSLVGLDYVLFPDGPNAKEVIELSGEPSCGKTLLFSQFIVKCILPTEKKNVKVGGLKAGVILLNTDHHFQMYKLVSLMEAHLKAVSETFSVSDVEDIVKNSLDRLIIYNITDSAQLLVTFHALHTVVSNRPEIGLILLDSVCAFYWQDSMTSGIRKMDLYAKNVLKTLQKTLGDFKGVVMYSRPAYFQSKSGKLEKCSFEPSVGSVNRKIVLKRTEQEHVFSGSIETPTGQSLRLFTIDSAGIHWIEQ</sequence>
<dbReference type="GO" id="GO:0000724">
    <property type="term" value="P:double-strand break repair via homologous recombination"/>
    <property type="evidence" value="ECO:0007669"/>
    <property type="project" value="InterPro"/>
</dbReference>
<protein>
    <recommendedName>
        <fullName evidence="1">Rad51-like C-terminal domain-containing protein</fullName>
    </recommendedName>
</protein>
<dbReference type="GO" id="GO:0042148">
    <property type="term" value="P:DNA strand invasion"/>
    <property type="evidence" value="ECO:0007669"/>
    <property type="project" value="TreeGrafter"/>
</dbReference>
<gene>
    <name evidence="2" type="ORF">g.49758</name>
</gene>
<name>A0A1B6MRG4_9HEMI</name>
<dbReference type="GO" id="GO:0000400">
    <property type="term" value="F:four-way junction DNA binding"/>
    <property type="evidence" value="ECO:0007669"/>
    <property type="project" value="TreeGrafter"/>
</dbReference>
<dbReference type="GO" id="GO:0005657">
    <property type="term" value="C:replication fork"/>
    <property type="evidence" value="ECO:0007669"/>
    <property type="project" value="InterPro"/>
</dbReference>
<dbReference type="EMBL" id="GEBQ01001447">
    <property type="protein sequence ID" value="JAT38530.1"/>
    <property type="molecule type" value="Transcribed_RNA"/>
</dbReference>
<proteinExistence type="predicted"/>
<dbReference type="AlphaFoldDB" id="A0A1B6MRG4"/>
<dbReference type="InterPro" id="IPR013632">
    <property type="entry name" value="Rad51_C"/>
</dbReference>
<evidence type="ECO:0000259" key="1">
    <source>
        <dbReference type="Pfam" id="PF08423"/>
    </source>
</evidence>
<organism evidence="2">
    <name type="scientific">Graphocephala atropunctata</name>
    <dbReference type="NCBI Taxonomy" id="36148"/>
    <lineage>
        <taxon>Eukaryota</taxon>
        <taxon>Metazoa</taxon>
        <taxon>Ecdysozoa</taxon>
        <taxon>Arthropoda</taxon>
        <taxon>Hexapoda</taxon>
        <taxon>Insecta</taxon>
        <taxon>Pterygota</taxon>
        <taxon>Neoptera</taxon>
        <taxon>Paraneoptera</taxon>
        <taxon>Hemiptera</taxon>
        <taxon>Auchenorrhyncha</taxon>
        <taxon>Membracoidea</taxon>
        <taxon>Cicadellidae</taxon>
        <taxon>Cicadellinae</taxon>
        <taxon>Cicadellini</taxon>
        <taxon>Graphocephala</taxon>
    </lineage>
</organism>